<dbReference type="InterPro" id="IPR036388">
    <property type="entry name" value="WH-like_DNA-bd_sf"/>
</dbReference>
<dbReference type="SUPFAM" id="SSF46785">
    <property type="entry name" value="Winged helix' DNA-binding domain"/>
    <property type="match status" value="1"/>
</dbReference>
<gene>
    <name evidence="5" type="ORF">QHF89_27810</name>
</gene>
<dbReference type="PANTHER" id="PTHR38465">
    <property type="entry name" value="HTH-TYPE TRANSCRIPTIONAL REGULATOR MJ1563-RELATED"/>
    <property type="match status" value="1"/>
</dbReference>
<evidence type="ECO:0000313" key="6">
    <source>
        <dbReference type="Proteomes" id="UP001160301"/>
    </source>
</evidence>
<keyword evidence="2" id="KW-0238">DNA-binding</keyword>
<proteinExistence type="predicted"/>
<evidence type="ECO:0000256" key="1">
    <source>
        <dbReference type="ARBA" id="ARBA00023015"/>
    </source>
</evidence>
<dbReference type="Gene3D" id="1.10.10.10">
    <property type="entry name" value="Winged helix-like DNA-binding domain superfamily/Winged helix DNA-binding domain"/>
    <property type="match status" value="1"/>
</dbReference>
<reference evidence="5 6" key="1">
    <citation type="submission" date="2023-04" db="EMBL/GenBank/DDBJ databases">
        <title>The genome sequence of Polyangium sorediatum DSM14670.</title>
        <authorList>
            <person name="Zhang X."/>
        </authorList>
    </citation>
    <scope>NUCLEOTIDE SEQUENCE [LARGE SCALE GENOMIC DNA]</scope>
    <source>
        <strain evidence="5 6">DSM 14670</strain>
    </source>
</reference>
<organism evidence="5 6">
    <name type="scientific">Polyangium sorediatum</name>
    <dbReference type="NCBI Taxonomy" id="889274"/>
    <lineage>
        <taxon>Bacteria</taxon>
        <taxon>Pseudomonadati</taxon>
        <taxon>Myxococcota</taxon>
        <taxon>Polyangia</taxon>
        <taxon>Polyangiales</taxon>
        <taxon>Polyangiaceae</taxon>
        <taxon>Polyangium</taxon>
    </lineage>
</organism>
<dbReference type="InterPro" id="IPR052362">
    <property type="entry name" value="HTH-GbsR_regulator"/>
</dbReference>
<evidence type="ECO:0000256" key="2">
    <source>
        <dbReference type="ARBA" id="ARBA00023125"/>
    </source>
</evidence>
<accession>A0ABT6NYB4</accession>
<dbReference type="InterPro" id="IPR000835">
    <property type="entry name" value="HTH_MarR-typ"/>
</dbReference>
<keyword evidence="3" id="KW-0804">Transcription</keyword>
<name>A0ABT6NYB4_9BACT</name>
<evidence type="ECO:0000313" key="5">
    <source>
        <dbReference type="EMBL" id="MDI1433334.1"/>
    </source>
</evidence>
<keyword evidence="1" id="KW-0805">Transcription regulation</keyword>
<dbReference type="PANTHER" id="PTHR38465:SF1">
    <property type="entry name" value="HTH-TYPE TRANSCRIPTIONAL REGULATOR MJ1563-RELATED"/>
    <property type="match status" value="1"/>
</dbReference>
<dbReference type="Proteomes" id="UP001160301">
    <property type="component" value="Unassembled WGS sequence"/>
</dbReference>
<comment type="caution">
    <text evidence="5">The sequence shown here is derived from an EMBL/GenBank/DDBJ whole genome shotgun (WGS) entry which is preliminary data.</text>
</comment>
<evidence type="ECO:0000256" key="3">
    <source>
        <dbReference type="ARBA" id="ARBA00023163"/>
    </source>
</evidence>
<dbReference type="EMBL" id="JARZHI010000028">
    <property type="protein sequence ID" value="MDI1433334.1"/>
    <property type="molecule type" value="Genomic_DNA"/>
</dbReference>
<feature type="domain" description="HTH marR-type" evidence="4">
    <location>
        <begin position="40"/>
        <end position="95"/>
    </location>
</feature>
<dbReference type="RefSeq" id="WP_136966583.1">
    <property type="nucleotide sequence ID" value="NZ_JARZHI010000028.1"/>
</dbReference>
<keyword evidence="6" id="KW-1185">Reference proteome</keyword>
<sequence length="223" mass="24531">MTSRRPDGDGEPSAPDERVVAARLALLEGVGAEIAASFPGITRLGGQVVAALYLADSPRSMDELSMELGRSKSNIFANLRGLEAAGIIERRRESGARHDSYTLRGKYPDVIIGAYLARLRRVVQDKRALSRRALGLLGDAQGDEANALRKRLDDLSRKYDLFAELMDRYVPNTDGPVDLERLIALIPEPVLRALMTAVKAAFSVADTIATHHEETLRRANRKR</sequence>
<protein>
    <submittedName>
        <fullName evidence="5">MarR family transcriptional regulator</fullName>
    </submittedName>
</protein>
<dbReference type="Pfam" id="PF12802">
    <property type="entry name" value="MarR_2"/>
    <property type="match status" value="1"/>
</dbReference>
<dbReference type="InterPro" id="IPR036390">
    <property type="entry name" value="WH_DNA-bd_sf"/>
</dbReference>
<evidence type="ECO:0000259" key="4">
    <source>
        <dbReference type="Pfam" id="PF12802"/>
    </source>
</evidence>